<keyword evidence="2" id="KW-0812">Transmembrane</keyword>
<dbReference type="OrthoDB" id="5379512at2"/>
<keyword evidence="1" id="KW-0175">Coiled coil</keyword>
<dbReference type="RefSeq" id="WP_095981327.1">
    <property type="nucleotide sequence ID" value="NZ_CP022163.1"/>
</dbReference>
<keyword evidence="2" id="KW-0472">Membrane</keyword>
<dbReference type="EMBL" id="CP022163">
    <property type="protein sequence ID" value="ATB33255.1"/>
    <property type="molecule type" value="Genomic_DNA"/>
</dbReference>
<feature type="transmembrane region" description="Helical" evidence="2">
    <location>
        <begin position="21"/>
        <end position="44"/>
    </location>
</feature>
<organism evidence="3 4">
    <name type="scientific">Melittangium boletus DSM 14713</name>
    <dbReference type="NCBI Taxonomy" id="1294270"/>
    <lineage>
        <taxon>Bacteria</taxon>
        <taxon>Pseudomonadati</taxon>
        <taxon>Myxococcota</taxon>
        <taxon>Myxococcia</taxon>
        <taxon>Myxococcales</taxon>
        <taxon>Cystobacterineae</taxon>
        <taxon>Archangiaceae</taxon>
        <taxon>Melittangium</taxon>
    </lineage>
</organism>
<dbReference type="Proteomes" id="UP000217289">
    <property type="component" value="Chromosome"/>
</dbReference>
<evidence type="ECO:0000256" key="2">
    <source>
        <dbReference type="SAM" id="Phobius"/>
    </source>
</evidence>
<dbReference type="KEGG" id="mbd:MEBOL_006746"/>
<keyword evidence="4" id="KW-1185">Reference proteome</keyword>
<dbReference type="AlphaFoldDB" id="A0A250IND3"/>
<proteinExistence type="predicted"/>
<name>A0A250IND3_9BACT</name>
<accession>A0A250IND3</accession>
<evidence type="ECO:0000313" key="4">
    <source>
        <dbReference type="Proteomes" id="UP000217289"/>
    </source>
</evidence>
<protein>
    <submittedName>
        <fullName evidence="3">Uncharacterized protein</fullName>
    </submittedName>
</protein>
<evidence type="ECO:0000313" key="3">
    <source>
        <dbReference type="EMBL" id="ATB33255.1"/>
    </source>
</evidence>
<gene>
    <name evidence="3" type="ORF">MEBOL_006746</name>
</gene>
<reference evidence="3 4" key="1">
    <citation type="submission" date="2017-06" db="EMBL/GenBank/DDBJ databases">
        <authorList>
            <person name="Kim H.J."/>
            <person name="Triplett B.A."/>
        </authorList>
    </citation>
    <scope>NUCLEOTIDE SEQUENCE [LARGE SCALE GENOMIC DNA]</scope>
    <source>
        <strain evidence="3 4">DSM 14713</strain>
    </source>
</reference>
<keyword evidence="2" id="KW-1133">Transmembrane helix</keyword>
<sequence>MNQRIANRINTIVVNIYKAMGSVLLVLILVGLVSYLAVQAFFFVSHSWLAPTVVSSTDTQILQLNSQLAQQEAARDRLLSERRDLETRLEQADRLLHSEKDFQERFRLALGSERRARSNALRQLVSLRGMYKKTAREISETNLAYSDMARGRTESLYNARMVENEERLSANHQLAQMAQNNLSLSQGAAELHTKLTQLQRELKGFDASLDGKADGLTAEVLLLEREYTRSVLEVKHAESERLHLKASVRSLNEAVARYDALLASIRGSPWLEAIERGLTVGFVPYENLENAAPGTPVYRCALKLLWCHEVGQVGHALRGEVSVKHPVRQTMMRGVMVELVLSDEEWAREELLHLGRAPLML</sequence>
<evidence type="ECO:0000256" key="1">
    <source>
        <dbReference type="SAM" id="Coils"/>
    </source>
</evidence>
<feature type="coiled-coil region" evidence="1">
    <location>
        <begin position="61"/>
        <end position="95"/>
    </location>
</feature>